<dbReference type="EMBL" id="CP011125">
    <property type="protein sequence ID" value="AKF10211.1"/>
    <property type="molecule type" value="Genomic_DNA"/>
</dbReference>
<reference evidence="1 2" key="1">
    <citation type="submission" date="2015-03" db="EMBL/GenBank/DDBJ databases">
        <title>Genome assembly of Sandaracinus amylolyticus DSM 53668.</title>
        <authorList>
            <person name="Sharma G."/>
            <person name="Subramanian S."/>
        </authorList>
    </citation>
    <scope>NUCLEOTIDE SEQUENCE [LARGE SCALE GENOMIC DNA]</scope>
    <source>
        <strain evidence="1 2">DSM 53668</strain>
    </source>
</reference>
<organism evidence="1 2">
    <name type="scientific">Sandaracinus amylolyticus</name>
    <dbReference type="NCBI Taxonomy" id="927083"/>
    <lineage>
        <taxon>Bacteria</taxon>
        <taxon>Pseudomonadati</taxon>
        <taxon>Myxococcota</taxon>
        <taxon>Polyangia</taxon>
        <taxon>Polyangiales</taxon>
        <taxon>Sandaracinaceae</taxon>
        <taxon>Sandaracinus</taxon>
    </lineage>
</organism>
<protein>
    <submittedName>
        <fullName evidence="1">Uncharacterized protein</fullName>
    </submittedName>
</protein>
<dbReference type="Proteomes" id="UP000034883">
    <property type="component" value="Chromosome"/>
</dbReference>
<sequence length="120" mass="12032">MLAVAAISGACGEALTALVPSGGLCTQDYECQTGFCETGGIGDGNCQTIPGPGEPCTYRCTEGYYCTRGSCEARLADGAACNAADECQSRRCEGADPRAGVQGVCAPLTGYCDGAAPADD</sequence>
<evidence type="ECO:0000313" key="1">
    <source>
        <dbReference type="EMBL" id="AKF10211.1"/>
    </source>
</evidence>
<proteinExistence type="predicted"/>
<keyword evidence="2" id="KW-1185">Reference proteome</keyword>
<accession>A0A0F6W8N2</accession>
<gene>
    <name evidence="1" type="ORF">DB32_007360</name>
</gene>
<dbReference type="KEGG" id="samy:DB32_007360"/>
<dbReference type="AlphaFoldDB" id="A0A0F6W8N2"/>
<evidence type="ECO:0000313" key="2">
    <source>
        <dbReference type="Proteomes" id="UP000034883"/>
    </source>
</evidence>
<name>A0A0F6W8N2_9BACT</name>